<reference evidence="14 15" key="1">
    <citation type="journal article" date="2018" name="Genome Biol. Evol.">
        <title>Multiple Roots of Fruiting Body Formation in Amoebozoa.</title>
        <authorList>
            <person name="Hillmann F."/>
            <person name="Forbes G."/>
            <person name="Novohradska S."/>
            <person name="Ferling I."/>
            <person name="Riege K."/>
            <person name="Groth M."/>
            <person name="Westermann M."/>
            <person name="Marz M."/>
            <person name="Spaller T."/>
            <person name="Winckler T."/>
            <person name="Schaap P."/>
            <person name="Glockner G."/>
        </authorList>
    </citation>
    <scope>NUCLEOTIDE SEQUENCE [LARGE SCALE GENOMIC DNA]</scope>
    <source>
        <strain evidence="14 15">Jena</strain>
    </source>
</reference>
<sequence length="402" mass="45806">MDEISTSKLPPENDFLVVQSQDSSPESLSSFESMHVQKEPSAGSFHWLDREQTADSPQSNNGDGSPSLGSWGSWLGGGYTSVKTYVMSYLYAWMPHVSELPTFSSTDIHMIKGKTFSAQTENETGIPFQEFIVAFRSLFWFTYRKDFQSISNTYITSDTGWGCMLRSGQMMLSQVLVCHFLGRDWELDKEDQVEQYEEILSWFLDEPERYYSVHNIASSGVKYGKNIGEWFGPSTITLVLSELLKSHLPHLVTYTSSDSTLYRDQIVRVATRHGNWNSLFILIPLRLGIDCINSVYNEQLCNIFKIPHCIGFLGGRPRAAMYFVASQDPHTCQATINSDGGRFDNSSFHWTIPNKINVSQLDPSLSLAFYCHDRDEFDAFWSFAKKEKTIPSLEHKRKCLII</sequence>
<keyword evidence="3" id="KW-0813">Transport</keyword>
<dbReference type="GO" id="GO:0005737">
    <property type="term" value="C:cytoplasm"/>
    <property type="evidence" value="ECO:0007669"/>
    <property type="project" value="UniProtKB-SubCell"/>
</dbReference>
<evidence type="ECO:0000256" key="8">
    <source>
        <dbReference type="ARBA" id="ARBA00022927"/>
    </source>
</evidence>
<dbReference type="PANTHER" id="PTHR22624">
    <property type="entry name" value="CYSTEINE PROTEASE ATG4"/>
    <property type="match status" value="1"/>
</dbReference>
<dbReference type="Pfam" id="PF03416">
    <property type="entry name" value="Peptidase_C54"/>
    <property type="match status" value="1"/>
</dbReference>
<dbReference type="GO" id="GO:0016485">
    <property type="term" value="P:protein processing"/>
    <property type="evidence" value="ECO:0007669"/>
    <property type="project" value="TreeGrafter"/>
</dbReference>
<dbReference type="GO" id="GO:0000423">
    <property type="term" value="P:mitophagy"/>
    <property type="evidence" value="ECO:0007669"/>
    <property type="project" value="TreeGrafter"/>
</dbReference>
<dbReference type="InterPro" id="IPR005078">
    <property type="entry name" value="Peptidase_C54"/>
</dbReference>
<evidence type="ECO:0000256" key="10">
    <source>
        <dbReference type="ARBA" id="ARBA00029362"/>
    </source>
</evidence>
<dbReference type="InParanoid" id="A0A2P6NXV5"/>
<dbReference type="STRING" id="1890364.A0A2P6NXV5"/>
<evidence type="ECO:0000256" key="1">
    <source>
        <dbReference type="ARBA" id="ARBA00004496"/>
    </source>
</evidence>
<feature type="domain" description="Peptidase C54 catalytic" evidence="13">
    <location>
        <begin position="129"/>
        <end position="382"/>
    </location>
</feature>
<keyword evidence="6 11" id="KW-0378">Hydrolase</keyword>
<comment type="catalytic activity">
    <reaction evidence="10">
        <text>[protein]-C-terminal L-amino acid-glycyl-phosphatidylethanolamide + H2O = [protein]-C-terminal L-amino acid-glycine + a 1,2-diacyl-sn-glycero-3-phosphoethanolamine</text>
        <dbReference type="Rhea" id="RHEA:67548"/>
        <dbReference type="Rhea" id="RHEA-COMP:17323"/>
        <dbReference type="Rhea" id="RHEA-COMP:17324"/>
        <dbReference type="ChEBI" id="CHEBI:15377"/>
        <dbReference type="ChEBI" id="CHEBI:64612"/>
        <dbReference type="ChEBI" id="CHEBI:172940"/>
        <dbReference type="ChEBI" id="CHEBI:172941"/>
    </reaction>
    <physiologicalReaction direction="left-to-right" evidence="10">
        <dbReference type="Rhea" id="RHEA:67549"/>
    </physiologicalReaction>
</comment>
<evidence type="ECO:0000256" key="5">
    <source>
        <dbReference type="ARBA" id="ARBA00022670"/>
    </source>
</evidence>
<dbReference type="GO" id="GO:0000045">
    <property type="term" value="P:autophagosome assembly"/>
    <property type="evidence" value="ECO:0007669"/>
    <property type="project" value="TreeGrafter"/>
</dbReference>
<dbReference type="InterPro" id="IPR038765">
    <property type="entry name" value="Papain-like_cys_pep_sf"/>
</dbReference>
<dbReference type="GO" id="GO:0004197">
    <property type="term" value="F:cysteine-type endopeptidase activity"/>
    <property type="evidence" value="ECO:0007669"/>
    <property type="project" value="TreeGrafter"/>
</dbReference>
<evidence type="ECO:0000256" key="4">
    <source>
        <dbReference type="ARBA" id="ARBA00022490"/>
    </source>
</evidence>
<evidence type="ECO:0000256" key="2">
    <source>
        <dbReference type="ARBA" id="ARBA00010958"/>
    </source>
</evidence>
<keyword evidence="7" id="KW-0788">Thiol protease</keyword>
<comment type="similarity">
    <text evidence="2 11">Belongs to the peptidase C54 family.</text>
</comment>
<evidence type="ECO:0000256" key="3">
    <source>
        <dbReference type="ARBA" id="ARBA00022448"/>
    </source>
</evidence>
<evidence type="ECO:0000313" key="15">
    <source>
        <dbReference type="Proteomes" id="UP000241769"/>
    </source>
</evidence>
<proteinExistence type="inferred from homology"/>
<keyword evidence="4 11" id="KW-0963">Cytoplasm</keyword>
<dbReference type="EC" id="3.4.22.-" evidence="11"/>
<protein>
    <recommendedName>
        <fullName evidence="11">Cysteine protease</fullName>
        <ecNumber evidence="11">3.4.22.-</ecNumber>
    </recommendedName>
</protein>
<evidence type="ECO:0000259" key="13">
    <source>
        <dbReference type="Pfam" id="PF03416"/>
    </source>
</evidence>
<evidence type="ECO:0000256" key="9">
    <source>
        <dbReference type="ARBA" id="ARBA00023006"/>
    </source>
</evidence>
<gene>
    <name evidence="14" type="ORF">PROFUN_00261</name>
</gene>
<dbReference type="EMBL" id="MDYQ01000007">
    <property type="protein sequence ID" value="PRP88793.1"/>
    <property type="molecule type" value="Genomic_DNA"/>
</dbReference>
<evidence type="ECO:0000256" key="6">
    <source>
        <dbReference type="ARBA" id="ARBA00022801"/>
    </source>
</evidence>
<dbReference type="GO" id="GO:0015031">
    <property type="term" value="P:protein transport"/>
    <property type="evidence" value="ECO:0007669"/>
    <property type="project" value="UniProtKB-KW"/>
</dbReference>
<dbReference type="GO" id="GO:0034727">
    <property type="term" value="P:piecemeal microautophagy of the nucleus"/>
    <property type="evidence" value="ECO:0007669"/>
    <property type="project" value="TreeGrafter"/>
</dbReference>
<evidence type="ECO:0000313" key="14">
    <source>
        <dbReference type="EMBL" id="PRP88793.1"/>
    </source>
</evidence>
<keyword evidence="15" id="KW-1185">Reference proteome</keyword>
<dbReference type="GO" id="GO:0019786">
    <property type="term" value="F:protein-phosphatidylethanolamide deconjugating activity"/>
    <property type="evidence" value="ECO:0007669"/>
    <property type="project" value="InterPro"/>
</dbReference>
<keyword evidence="8 11" id="KW-0653">Protein transport</keyword>
<evidence type="ECO:0000256" key="12">
    <source>
        <dbReference type="SAM" id="MobiDB-lite"/>
    </source>
</evidence>
<dbReference type="Proteomes" id="UP000241769">
    <property type="component" value="Unassembled WGS sequence"/>
</dbReference>
<dbReference type="OrthoDB" id="2960936at2759"/>
<dbReference type="FunCoup" id="A0A2P6NXV5">
    <property type="interactions" value="166"/>
</dbReference>
<dbReference type="InterPro" id="IPR046792">
    <property type="entry name" value="Peptidase_C54_cat"/>
</dbReference>
<dbReference type="AlphaFoldDB" id="A0A2P6NXV5"/>
<comment type="subcellular location">
    <subcellularLocation>
        <location evidence="1 11">Cytoplasm</location>
    </subcellularLocation>
</comment>
<evidence type="ECO:0000256" key="11">
    <source>
        <dbReference type="RuleBase" id="RU363115"/>
    </source>
</evidence>
<dbReference type="PANTHER" id="PTHR22624:SF49">
    <property type="entry name" value="CYSTEINE PROTEASE"/>
    <property type="match status" value="1"/>
</dbReference>
<dbReference type="GO" id="GO:0035973">
    <property type="term" value="P:aggrephagy"/>
    <property type="evidence" value="ECO:0007669"/>
    <property type="project" value="TreeGrafter"/>
</dbReference>
<feature type="compositionally biased region" description="Low complexity" evidence="12">
    <location>
        <begin position="19"/>
        <end position="33"/>
    </location>
</feature>
<comment type="caution">
    <text evidence="14">The sequence shown here is derived from an EMBL/GenBank/DDBJ whole genome shotgun (WGS) entry which is preliminary data.</text>
</comment>
<organism evidence="14 15">
    <name type="scientific">Planoprotostelium fungivorum</name>
    <dbReference type="NCBI Taxonomy" id="1890364"/>
    <lineage>
        <taxon>Eukaryota</taxon>
        <taxon>Amoebozoa</taxon>
        <taxon>Evosea</taxon>
        <taxon>Variosea</taxon>
        <taxon>Cavosteliida</taxon>
        <taxon>Cavosteliaceae</taxon>
        <taxon>Planoprotostelium</taxon>
    </lineage>
</organism>
<keyword evidence="5 11" id="KW-0645">Protease</keyword>
<name>A0A2P6NXV5_9EUKA</name>
<keyword evidence="9 11" id="KW-0072">Autophagy</keyword>
<evidence type="ECO:0000256" key="7">
    <source>
        <dbReference type="ARBA" id="ARBA00022807"/>
    </source>
</evidence>
<accession>A0A2P6NXV5</accession>
<comment type="function">
    <text evidence="11">Cysteine protease that plays a key role in autophagy by mediating both proteolytic activation and delipidation of ATG8 family proteins.</text>
</comment>
<dbReference type="SUPFAM" id="SSF54001">
    <property type="entry name" value="Cysteine proteinases"/>
    <property type="match status" value="1"/>
</dbReference>
<feature type="region of interest" description="Disordered" evidence="12">
    <location>
        <begin position="1"/>
        <end position="42"/>
    </location>
</feature>